<comment type="caution">
    <text evidence="13">The sequence shown here is derived from an EMBL/GenBank/DDBJ whole genome shotgun (WGS) entry which is preliminary data.</text>
</comment>
<dbReference type="STRING" id="1801750.A3B85_00340"/>
<feature type="binding site" evidence="11">
    <location>
        <position position="186"/>
    </location>
    <ligand>
        <name>alpha-D-mannose 1-phosphate</name>
        <dbReference type="ChEBI" id="CHEBI:58409"/>
    </ligand>
</feature>
<evidence type="ECO:0000256" key="9">
    <source>
        <dbReference type="ARBA" id="ARBA00023235"/>
    </source>
</evidence>
<dbReference type="GO" id="GO:0006487">
    <property type="term" value="P:protein N-linked glycosylation"/>
    <property type="evidence" value="ECO:0007669"/>
    <property type="project" value="TreeGrafter"/>
</dbReference>
<feature type="binding site" evidence="12">
    <location>
        <position position="13"/>
    </location>
    <ligand>
        <name>Mg(2+)</name>
        <dbReference type="ChEBI" id="CHEBI:18420"/>
        <label>1</label>
    </ligand>
</feature>
<evidence type="ECO:0000256" key="10">
    <source>
        <dbReference type="PIRSR" id="PIRSR605002-1"/>
    </source>
</evidence>
<organism evidence="13 14">
    <name type="scientific">Candidatus Nomurabacteria bacterium RIFCSPHIGHO2_02_FULL_37_13</name>
    <dbReference type="NCBI Taxonomy" id="1801750"/>
    <lineage>
        <taxon>Bacteria</taxon>
        <taxon>Candidatus Nomuraibacteriota</taxon>
    </lineage>
</organism>
<comment type="subunit">
    <text evidence="4">Homodimer.</text>
</comment>
<evidence type="ECO:0000256" key="5">
    <source>
        <dbReference type="ARBA" id="ARBA00012730"/>
    </source>
</evidence>
<evidence type="ECO:0000256" key="1">
    <source>
        <dbReference type="ARBA" id="ARBA00004496"/>
    </source>
</evidence>
<dbReference type="InterPro" id="IPR006379">
    <property type="entry name" value="HAD-SF_hydro_IIB"/>
</dbReference>
<dbReference type="GO" id="GO:0016791">
    <property type="term" value="F:phosphatase activity"/>
    <property type="evidence" value="ECO:0007669"/>
    <property type="project" value="UniProtKB-ARBA"/>
</dbReference>
<reference evidence="13 14" key="1">
    <citation type="journal article" date="2016" name="Nat. Commun.">
        <title>Thousands of microbial genomes shed light on interconnected biogeochemical processes in an aquifer system.</title>
        <authorList>
            <person name="Anantharaman K."/>
            <person name="Brown C.T."/>
            <person name="Hug L.A."/>
            <person name="Sharon I."/>
            <person name="Castelle C.J."/>
            <person name="Probst A.J."/>
            <person name="Thomas B.C."/>
            <person name="Singh A."/>
            <person name="Wilkins M.J."/>
            <person name="Karaoz U."/>
            <person name="Brodie E.L."/>
            <person name="Williams K.H."/>
            <person name="Hubbard S.S."/>
            <person name="Banfield J.F."/>
        </authorList>
    </citation>
    <scope>NUCLEOTIDE SEQUENCE [LARGE SCALE GENOMIC DNA]</scope>
</reference>
<evidence type="ECO:0000256" key="8">
    <source>
        <dbReference type="ARBA" id="ARBA00022842"/>
    </source>
</evidence>
<protein>
    <recommendedName>
        <fullName evidence="5">phosphomannomutase</fullName>
        <ecNumber evidence="5">5.4.2.8</ecNumber>
    </recommendedName>
</protein>
<feature type="binding site" evidence="12">
    <location>
        <position position="11"/>
    </location>
    <ligand>
        <name>Mg(2+)</name>
        <dbReference type="ChEBI" id="CHEBI:18420"/>
        <label>1</label>
    </ligand>
</feature>
<feature type="binding site" evidence="11">
    <location>
        <position position="135"/>
    </location>
    <ligand>
        <name>alpha-D-mannose 1-phosphate</name>
        <dbReference type="ChEBI" id="CHEBI:58409"/>
    </ligand>
</feature>
<evidence type="ECO:0000313" key="13">
    <source>
        <dbReference type="EMBL" id="OGI76704.1"/>
    </source>
</evidence>
<comment type="pathway">
    <text evidence="2">Nucleotide-sugar biosynthesis; GDP-alpha-D-mannose biosynthesis; alpha-D-mannose 1-phosphate from D-fructose 6-phosphate: step 2/2.</text>
</comment>
<name>A0A1F6W4E0_9BACT</name>
<dbReference type="InterPro" id="IPR043169">
    <property type="entry name" value="PMM_cap"/>
</dbReference>
<keyword evidence="6" id="KW-0963">Cytoplasm</keyword>
<comment type="similarity">
    <text evidence="3">Belongs to the eukaryotic PMM family.</text>
</comment>
<sequence length="255" mass="28490">MLPDKKIIAFDVDGTLTASKTLITESMANLIKELVKQKIVIAIAGGSFKQLETQFLPPFLRDNSMIPFIHNFTLLPTSGSQRYEYNEIKKEWALTDKEPLPSEAKERAIKLLQEVIDNPIYGIPPNPIGEIIEDRDTQITFTPNGQQAPIELKLHFDPDRKKRERIKAMLEPKLPEVSILINGTSSIDILPKGFNKAVGLIRFINKIGLKKSDVIFVGDGLFPGGNDYSVYEAGFETTAVKGPEETALLIQKWLG</sequence>
<evidence type="ECO:0000256" key="3">
    <source>
        <dbReference type="ARBA" id="ARBA00009736"/>
    </source>
</evidence>
<keyword evidence="9" id="KW-0413">Isomerase</keyword>
<feature type="binding site" evidence="12">
    <location>
        <position position="231"/>
    </location>
    <ligand>
        <name>Mg(2+)</name>
        <dbReference type="ChEBI" id="CHEBI:18420"/>
        <label>1</label>
    </ligand>
</feature>
<keyword evidence="7 12" id="KW-0479">Metal-binding</keyword>
<dbReference type="InterPro" id="IPR036412">
    <property type="entry name" value="HAD-like_sf"/>
</dbReference>
<dbReference type="NCBIfam" id="TIGR01484">
    <property type="entry name" value="HAD-SF-IIB"/>
    <property type="match status" value="1"/>
</dbReference>
<evidence type="ECO:0000313" key="14">
    <source>
        <dbReference type="Proteomes" id="UP000178374"/>
    </source>
</evidence>
<dbReference type="Pfam" id="PF03332">
    <property type="entry name" value="PMM"/>
    <property type="match status" value="1"/>
</dbReference>
<accession>A0A1F6W4E0</accession>
<dbReference type="PANTHER" id="PTHR10466:SF0">
    <property type="entry name" value="PHOSPHOMANNOMUTASE"/>
    <property type="match status" value="1"/>
</dbReference>
<evidence type="ECO:0000256" key="6">
    <source>
        <dbReference type="ARBA" id="ARBA00022490"/>
    </source>
</evidence>
<dbReference type="GO" id="GO:0046872">
    <property type="term" value="F:metal ion binding"/>
    <property type="evidence" value="ECO:0007669"/>
    <property type="project" value="UniProtKB-KW"/>
</dbReference>
<dbReference type="PANTHER" id="PTHR10466">
    <property type="entry name" value="PHOSPHOMANNOMUTASE"/>
    <property type="match status" value="1"/>
</dbReference>
<evidence type="ECO:0000256" key="2">
    <source>
        <dbReference type="ARBA" id="ARBA00004699"/>
    </source>
</evidence>
<dbReference type="EMBL" id="MFUA01000021">
    <property type="protein sequence ID" value="OGI76704.1"/>
    <property type="molecule type" value="Genomic_DNA"/>
</dbReference>
<dbReference type="SUPFAM" id="SSF56784">
    <property type="entry name" value="HAD-like"/>
    <property type="match status" value="1"/>
</dbReference>
<dbReference type="InterPro" id="IPR005002">
    <property type="entry name" value="PMM"/>
</dbReference>
<dbReference type="EC" id="5.4.2.8" evidence="5"/>
<keyword evidence="8 12" id="KW-0460">Magnesium</keyword>
<feature type="active site" description="Proton donor/acceptor" evidence="10">
    <location>
        <position position="13"/>
    </location>
</feature>
<dbReference type="Gene3D" id="3.30.1240.20">
    <property type="match status" value="1"/>
</dbReference>
<feature type="binding site" evidence="11">
    <location>
        <position position="188"/>
    </location>
    <ligand>
        <name>alpha-D-mannose 1-phosphate</name>
        <dbReference type="ChEBI" id="CHEBI:58409"/>
    </ligand>
</feature>
<proteinExistence type="inferred from homology"/>
<dbReference type="AlphaFoldDB" id="A0A1F6W4E0"/>
<dbReference type="Gene3D" id="3.40.50.1000">
    <property type="entry name" value="HAD superfamily/HAD-like"/>
    <property type="match status" value="1"/>
</dbReference>
<feature type="active site" description="Nucleophile" evidence="10">
    <location>
        <position position="11"/>
    </location>
</feature>
<feature type="binding site" evidence="12">
    <location>
        <position position="219"/>
    </location>
    <ligand>
        <name>Mg(2+)</name>
        <dbReference type="ChEBI" id="CHEBI:18420"/>
        <label>1</label>
    </ligand>
</feature>
<evidence type="ECO:0000256" key="11">
    <source>
        <dbReference type="PIRSR" id="PIRSR605002-2"/>
    </source>
</evidence>
<dbReference type="UniPathway" id="UPA00126">
    <property type="reaction ID" value="UER00424"/>
</dbReference>
<dbReference type="GO" id="GO:0006013">
    <property type="term" value="P:mannose metabolic process"/>
    <property type="evidence" value="ECO:0007669"/>
    <property type="project" value="TreeGrafter"/>
</dbReference>
<dbReference type="GO" id="GO:0009298">
    <property type="term" value="P:GDP-mannose biosynthetic process"/>
    <property type="evidence" value="ECO:0007669"/>
    <property type="project" value="UniProtKB-UniPathway"/>
</dbReference>
<dbReference type="Proteomes" id="UP000178374">
    <property type="component" value="Unassembled WGS sequence"/>
</dbReference>
<dbReference type="GO" id="GO:0005829">
    <property type="term" value="C:cytosol"/>
    <property type="evidence" value="ECO:0007669"/>
    <property type="project" value="TreeGrafter"/>
</dbReference>
<evidence type="ECO:0000256" key="4">
    <source>
        <dbReference type="ARBA" id="ARBA00011738"/>
    </source>
</evidence>
<evidence type="ECO:0000256" key="7">
    <source>
        <dbReference type="ARBA" id="ARBA00022723"/>
    </source>
</evidence>
<dbReference type="InterPro" id="IPR023214">
    <property type="entry name" value="HAD_sf"/>
</dbReference>
<evidence type="ECO:0000256" key="12">
    <source>
        <dbReference type="PIRSR" id="PIRSR605002-3"/>
    </source>
</evidence>
<dbReference type="GO" id="GO:0004615">
    <property type="term" value="F:phosphomannomutase activity"/>
    <property type="evidence" value="ECO:0007669"/>
    <property type="project" value="UniProtKB-EC"/>
</dbReference>
<gene>
    <name evidence="13" type="ORF">A3B85_00340</name>
</gene>
<comment type="subcellular location">
    <subcellularLocation>
        <location evidence="1">Cytoplasm</location>
    </subcellularLocation>
</comment>
<comment type="cofactor">
    <cofactor evidence="12">
        <name>Mg(2+)</name>
        <dbReference type="ChEBI" id="CHEBI:18420"/>
    </cofactor>
</comment>